<dbReference type="Gene3D" id="1.20.1720.10">
    <property type="entry name" value="Multidrug resistance protein D"/>
    <property type="match status" value="1"/>
</dbReference>
<evidence type="ECO:0000256" key="5">
    <source>
        <dbReference type="ARBA" id="ARBA00022692"/>
    </source>
</evidence>
<evidence type="ECO:0000256" key="1">
    <source>
        <dbReference type="ARBA" id="ARBA00004651"/>
    </source>
</evidence>
<evidence type="ECO:0000313" key="11">
    <source>
        <dbReference type="Proteomes" id="UP000037660"/>
    </source>
</evidence>
<dbReference type="InterPro" id="IPR036259">
    <property type="entry name" value="MFS_trans_sf"/>
</dbReference>
<sequence length="406" mass="41302">MRPATVVGLLVLLLGIQPITTDLYLPALPMLQRELGAGMPATQLTLSALIIAFGLAQLVAGPLADRHGRRPVLLVGLAAYALASLGAALSPSIEALVAWRVLQGVAMAASVTGARSILRDLYEPREGAQVMSRAMGGLGVIALLSPLAGGLIAQHAGWHAALAVLAAFGAATLAAVALCYVETVPRRDPCATRLAPLARNWAIVLAHPGFRAWAGLSALAYGGLFVVLAGSSFVYIEVLGVSRIGYGALMAGNGLAYVVGTVVCRRWLVRHGLRATVRRGAWFSLAGGLGMALLALGGLAGVAGLFACQCLFALGHGVHQPCGQAGAVGPFPEKAGTAASLSGFLMMLSAFGVGLWMGTALDGTVRPLAYGLGVFGCAIALVAWTLVQRDGEPAARPAPAGGAVSP</sequence>
<dbReference type="CDD" id="cd17320">
    <property type="entry name" value="MFS_MdfA_MDR_like"/>
    <property type="match status" value="1"/>
</dbReference>
<dbReference type="NCBIfam" id="TIGR00710">
    <property type="entry name" value="efflux_Bcr_CflA"/>
    <property type="match status" value="1"/>
</dbReference>
<feature type="domain" description="Major facilitator superfamily (MFS) profile" evidence="9">
    <location>
        <begin position="3"/>
        <end position="391"/>
    </location>
</feature>
<dbReference type="Proteomes" id="UP000037660">
    <property type="component" value="Unassembled WGS sequence"/>
</dbReference>
<dbReference type="SUPFAM" id="SSF103473">
    <property type="entry name" value="MFS general substrate transporter"/>
    <property type="match status" value="1"/>
</dbReference>
<comment type="subcellular location">
    <subcellularLocation>
        <location evidence="8">Cell inner membrane</location>
        <topology evidence="8">Multi-pass membrane protein</topology>
    </subcellularLocation>
    <subcellularLocation>
        <location evidence="1">Cell membrane</location>
        <topology evidence="1">Multi-pass membrane protein</topology>
    </subcellularLocation>
</comment>
<name>A0A0K8P7S9_PISS1</name>
<reference evidence="10 11" key="2">
    <citation type="journal article" date="2016" name="Science">
        <title>A bacterium that degrades and assimilates poly(ethylene terephthalate).</title>
        <authorList>
            <person name="Yoshida S."/>
            <person name="Hiraga K."/>
            <person name="Takehana T."/>
            <person name="Taniguchi I."/>
            <person name="Yamaji H."/>
            <person name="Maeda Y."/>
            <person name="Toyohara K."/>
            <person name="Miyamoto K."/>
            <person name="Kimura Y."/>
            <person name="Oda K."/>
        </authorList>
    </citation>
    <scope>NUCLEOTIDE SEQUENCE [LARGE SCALE GENOMIC DNA]</scope>
    <source>
        <strain evidence="11">NBRC 110686 / TISTR 2288 / 201-F6</strain>
    </source>
</reference>
<evidence type="ECO:0000256" key="4">
    <source>
        <dbReference type="ARBA" id="ARBA00022475"/>
    </source>
</evidence>
<accession>A0A0K8P7S9</accession>
<keyword evidence="11" id="KW-1185">Reference proteome</keyword>
<dbReference type="GO" id="GO:1990961">
    <property type="term" value="P:xenobiotic detoxification by transmembrane export across the plasma membrane"/>
    <property type="evidence" value="ECO:0007669"/>
    <property type="project" value="InterPro"/>
</dbReference>
<dbReference type="OrthoDB" id="9814303at2"/>
<comment type="similarity">
    <text evidence="2 8">Belongs to the major facilitator superfamily. Bcr/CmlA family.</text>
</comment>
<keyword evidence="3 8" id="KW-0813">Transport</keyword>
<keyword evidence="7 8" id="KW-0472">Membrane</keyword>
<evidence type="ECO:0000313" key="10">
    <source>
        <dbReference type="EMBL" id="GAP38255.1"/>
    </source>
</evidence>
<dbReference type="GO" id="GO:0005886">
    <property type="term" value="C:plasma membrane"/>
    <property type="evidence" value="ECO:0007669"/>
    <property type="project" value="UniProtKB-SubCell"/>
</dbReference>
<evidence type="ECO:0000259" key="9">
    <source>
        <dbReference type="PROSITE" id="PS50850"/>
    </source>
</evidence>
<dbReference type="PANTHER" id="PTHR23502">
    <property type="entry name" value="MAJOR FACILITATOR SUPERFAMILY"/>
    <property type="match status" value="1"/>
</dbReference>
<dbReference type="Pfam" id="PF07690">
    <property type="entry name" value="MFS_1"/>
    <property type="match status" value="1"/>
</dbReference>
<feature type="transmembrane region" description="Helical" evidence="8">
    <location>
        <begin position="218"/>
        <end position="238"/>
    </location>
</feature>
<protein>
    <recommendedName>
        <fullName evidence="8">Bcr/CflA family efflux transporter</fullName>
    </recommendedName>
</protein>
<dbReference type="PANTHER" id="PTHR23502:SF132">
    <property type="entry name" value="POLYAMINE TRANSPORTER 2-RELATED"/>
    <property type="match status" value="1"/>
</dbReference>
<evidence type="ECO:0000256" key="6">
    <source>
        <dbReference type="ARBA" id="ARBA00022989"/>
    </source>
</evidence>
<feature type="transmembrane region" description="Helical" evidence="8">
    <location>
        <begin position="158"/>
        <end position="181"/>
    </location>
</feature>
<keyword evidence="8" id="KW-0997">Cell inner membrane</keyword>
<dbReference type="STRING" id="1547922.ISF6_4449"/>
<feature type="transmembrane region" description="Helical" evidence="8">
    <location>
        <begin position="244"/>
        <end position="264"/>
    </location>
</feature>
<feature type="transmembrane region" description="Helical" evidence="8">
    <location>
        <begin position="72"/>
        <end position="91"/>
    </location>
</feature>
<evidence type="ECO:0000256" key="3">
    <source>
        <dbReference type="ARBA" id="ARBA00022448"/>
    </source>
</evidence>
<feature type="transmembrane region" description="Helical" evidence="8">
    <location>
        <begin position="285"/>
        <end position="315"/>
    </location>
</feature>
<feature type="transmembrane region" description="Helical" evidence="8">
    <location>
        <begin position="335"/>
        <end position="356"/>
    </location>
</feature>
<gene>
    <name evidence="10" type="ORF">ISF6_4449</name>
</gene>
<dbReference type="InterPro" id="IPR020846">
    <property type="entry name" value="MFS_dom"/>
</dbReference>
<dbReference type="AlphaFoldDB" id="A0A0K8P7S9"/>
<keyword evidence="5 8" id="KW-0812">Transmembrane</keyword>
<dbReference type="InterPro" id="IPR004812">
    <property type="entry name" value="Efflux_drug-R_Bcr/CmlA"/>
</dbReference>
<organism evidence="10 11">
    <name type="scientific">Piscinibacter sakaiensis</name>
    <name type="common">Ideonella sakaiensis</name>
    <dbReference type="NCBI Taxonomy" id="1547922"/>
    <lineage>
        <taxon>Bacteria</taxon>
        <taxon>Pseudomonadati</taxon>
        <taxon>Pseudomonadota</taxon>
        <taxon>Betaproteobacteria</taxon>
        <taxon>Burkholderiales</taxon>
        <taxon>Sphaerotilaceae</taxon>
        <taxon>Piscinibacter</taxon>
    </lineage>
</organism>
<evidence type="ECO:0000256" key="2">
    <source>
        <dbReference type="ARBA" id="ARBA00006236"/>
    </source>
</evidence>
<feature type="transmembrane region" description="Helical" evidence="8">
    <location>
        <begin position="368"/>
        <end position="387"/>
    </location>
</feature>
<dbReference type="InterPro" id="IPR011701">
    <property type="entry name" value="MFS"/>
</dbReference>
<feature type="transmembrane region" description="Helical" evidence="8">
    <location>
        <begin position="97"/>
        <end position="118"/>
    </location>
</feature>
<evidence type="ECO:0000256" key="7">
    <source>
        <dbReference type="ARBA" id="ARBA00023136"/>
    </source>
</evidence>
<feature type="transmembrane region" description="Helical" evidence="8">
    <location>
        <begin position="42"/>
        <end position="60"/>
    </location>
</feature>
<feature type="transmembrane region" description="Helical" evidence="8">
    <location>
        <begin position="130"/>
        <end position="152"/>
    </location>
</feature>
<keyword evidence="6 8" id="KW-1133">Transmembrane helix</keyword>
<proteinExistence type="inferred from homology"/>
<dbReference type="EMBL" id="BBYR01000069">
    <property type="protein sequence ID" value="GAP38255.1"/>
    <property type="molecule type" value="Genomic_DNA"/>
</dbReference>
<dbReference type="GO" id="GO:0042910">
    <property type="term" value="F:xenobiotic transmembrane transporter activity"/>
    <property type="evidence" value="ECO:0007669"/>
    <property type="project" value="InterPro"/>
</dbReference>
<comment type="caution">
    <text evidence="8">Lacks conserved residue(s) required for the propagation of feature annotation.</text>
</comment>
<reference evidence="11" key="1">
    <citation type="submission" date="2015-07" db="EMBL/GenBank/DDBJ databases">
        <title>Discovery of a poly(ethylene terephthalate assimilation.</title>
        <authorList>
            <person name="Yoshida S."/>
            <person name="Hiraga K."/>
            <person name="Takehana T."/>
            <person name="Taniguchi I."/>
            <person name="Yamaji H."/>
            <person name="Maeda Y."/>
            <person name="Toyohara K."/>
            <person name="Miyamoto K."/>
            <person name="Kimura Y."/>
            <person name="Oda K."/>
        </authorList>
    </citation>
    <scope>NUCLEOTIDE SEQUENCE [LARGE SCALE GENOMIC DNA]</scope>
    <source>
        <strain evidence="11">NBRC 110686 / TISTR 2288 / 201-F6</strain>
    </source>
</reference>
<dbReference type="PROSITE" id="PS50850">
    <property type="entry name" value="MFS"/>
    <property type="match status" value="1"/>
</dbReference>
<evidence type="ECO:0000256" key="8">
    <source>
        <dbReference type="RuleBase" id="RU365088"/>
    </source>
</evidence>
<comment type="caution">
    <text evidence="10">The sequence shown here is derived from an EMBL/GenBank/DDBJ whole genome shotgun (WGS) entry which is preliminary data.</text>
</comment>
<keyword evidence="4" id="KW-1003">Cell membrane</keyword>